<proteinExistence type="predicted"/>
<protein>
    <submittedName>
        <fullName evidence="2">X8 domain-containing protein</fullName>
    </submittedName>
</protein>
<evidence type="ECO:0000313" key="2">
    <source>
        <dbReference type="EMBL" id="PWA47508.1"/>
    </source>
</evidence>
<dbReference type="Proteomes" id="UP000245207">
    <property type="component" value="Unassembled WGS sequence"/>
</dbReference>
<reference evidence="2 3" key="1">
    <citation type="journal article" date="2018" name="Mol. Plant">
        <title>The genome of Artemisia annua provides insight into the evolution of Asteraceae family and artemisinin biosynthesis.</title>
        <authorList>
            <person name="Shen Q."/>
            <person name="Zhang L."/>
            <person name="Liao Z."/>
            <person name="Wang S."/>
            <person name="Yan T."/>
            <person name="Shi P."/>
            <person name="Liu M."/>
            <person name="Fu X."/>
            <person name="Pan Q."/>
            <person name="Wang Y."/>
            <person name="Lv Z."/>
            <person name="Lu X."/>
            <person name="Zhang F."/>
            <person name="Jiang W."/>
            <person name="Ma Y."/>
            <person name="Chen M."/>
            <person name="Hao X."/>
            <person name="Li L."/>
            <person name="Tang Y."/>
            <person name="Lv G."/>
            <person name="Zhou Y."/>
            <person name="Sun X."/>
            <person name="Brodelius P.E."/>
            <person name="Rose J.K.C."/>
            <person name="Tang K."/>
        </authorList>
    </citation>
    <scope>NUCLEOTIDE SEQUENCE [LARGE SCALE GENOMIC DNA]</scope>
    <source>
        <strain evidence="3">cv. Huhao1</strain>
        <tissue evidence="2">Leaf</tissue>
    </source>
</reference>
<feature type="transmembrane region" description="Helical" evidence="1">
    <location>
        <begin position="18"/>
        <end position="43"/>
    </location>
</feature>
<accession>A0A2U1LEU4</accession>
<keyword evidence="3" id="KW-1185">Reference proteome</keyword>
<name>A0A2U1LEU4_ARTAN</name>
<gene>
    <name evidence="2" type="ORF">CTI12_AA499260</name>
</gene>
<organism evidence="2 3">
    <name type="scientific">Artemisia annua</name>
    <name type="common">Sweet wormwood</name>
    <dbReference type="NCBI Taxonomy" id="35608"/>
    <lineage>
        <taxon>Eukaryota</taxon>
        <taxon>Viridiplantae</taxon>
        <taxon>Streptophyta</taxon>
        <taxon>Embryophyta</taxon>
        <taxon>Tracheophyta</taxon>
        <taxon>Spermatophyta</taxon>
        <taxon>Magnoliopsida</taxon>
        <taxon>eudicotyledons</taxon>
        <taxon>Gunneridae</taxon>
        <taxon>Pentapetalae</taxon>
        <taxon>asterids</taxon>
        <taxon>campanulids</taxon>
        <taxon>Asterales</taxon>
        <taxon>Asteraceae</taxon>
        <taxon>Asteroideae</taxon>
        <taxon>Anthemideae</taxon>
        <taxon>Artemisiinae</taxon>
        <taxon>Artemisia</taxon>
    </lineage>
</organism>
<dbReference type="EMBL" id="PKPP01009773">
    <property type="protein sequence ID" value="PWA47508.1"/>
    <property type="molecule type" value="Genomic_DNA"/>
</dbReference>
<comment type="caution">
    <text evidence="2">The sequence shown here is derived from an EMBL/GenBank/DDBJ whole genome shotgun (WGS) entry which is preliminary data.</text>
</comment>
<evidence type="ECO:0000313" key="3">
    <source>
        <dbReference type="Proteomes" id="UP000245207"/>
    </source>
</evidence>
<evidence type="ECO:0000256" key="1">
    <source>
        <dbReference type="SAM" id="Phobius"/>
    </source>
</evidence>
<feature type="transmembrane region" description="Helical" evidence="1">
    <location>
        <begin position="114"/>
        <end position="137"/>
    </location>
</feature>
<dbReference type="AlphaFoldDB" id="A0A2U1LEU4"/>
<sequence>MSLCIGGYICKKKRRRQLLMDFVVVGNLIYSVWFLVSYCIHMICSTARGTAGMSSPTPGATLPPPQNGTPMDGNVGALTPADMNMNGTTLNGSAGAVTPTGMAPSLDSSSSSKAFSGLSVSRLLFMGMMFKVVLFMFN</sequence>
<keyword evidence="1" id="KW-0812">Transmembrane</keyword>
<keyword evidence="1" id="KW-0472">Membrane</keyword>
<keyword evidence="1" id="KW-1133">Transmembrane helix</keyword>